<name>A0AAD6V919_9AGAR</name>
<evidence type="ECO:0000313" key="2">
    <source>
        <dbReference type="EMBL" id="KAJ7204161.1"/>
    </source>
</evidence>
<proteinExistence type="predicted"/>
<evidence type="ECO:0000313" key="3">
    <source>
        <dbReference type="Proteomes" id="UP001219525"/>
    </source>
</evidence>
<dbReference type="SUPFAM" id="SSF48452">
    <property type="entry name" value="TPR-like"/>
    <property type="match status" value="1"/>
</dbReference>
<dbReference type="InterPro" id="IPR011990">
    <property type="entry name" value="TPR-like_helical_dom_sf"/>
</dbReference>
<dbReference type="InterPro" id="IPR049052">
    <property type="entry name" value="nSTAND1"/>
</dbReference>
<dbReference type="Proteomes" id="UP001219525">
    <property type="component" value="Unassembled WGS sequence"/>
</dbReference>
<dbReference type="Gene3D" id="1.20.930.20">
    <property type="entry name" value="Adaptor protein Cbl, N-terminal domain"/>
    <property type="match status" value="1"/>
</dbReference>
<dbReference type="SUPFAM" id="SSF52540">
    <property type="entry name" value="P-loop containing nucleoside triphosphate hydrolases"/>
    <property type="match status" value="1"/>
</dbReference>
<dbReference type="Pfam" id="PF20703">
    <property type="entry name" value="nSTAND1"/>
    <property type="match status" value="1"/>
</dbReference>
<dbReference type="EMBL" id="JARJCW010000048">
    <property type="protein sequence ID" value="KAJ7204161.1"/>
    <property type="molecule type" value="Genomic_DNA"/>
</dbReference>
<keyword evidence="3" id="KW-1185">Reference proteome</keyword>
<reference evidence="2" key="1">
    <citation type="submission" date="2023-03" db="EMBL/GenBank/DDBJ databases">
        <title>Massive genome expansion in bonnet fungi (Mycena s.s.) driven by repeated elements and novel gene families across ecological guilds.</title>
        <authorList>
            <consortium name="Lawrence Berkeley National Laboratory"/>
            <person name="Harder C.B."/>
            <person name="Miyauchi S."/>
            <person name="Viragh M."/>
            <person name="Kuo A."/>
            <person name="Thoen E."/>
            <person name="Andreopoulos B."/>
            <person name="Lu D."/>
            <person name="Skrede I."/>
            <person name="Drula E."/>
            <person name="Henrissat B."/>
            <person name="Morin E."/>
            <person name="Kohler A."/>
            <person name="Barry K."/>
            <person name="LaButti K."/>
            <person name="Morin E."/>
            <person name="Salamov A."/>
            <person name="Lipzen A."/>
            <person name="Mereny Z."/>
            <person name="Hegedus B."/>
            <person name="Baldrian P."/>
            <person name="Stursova M."/>
            <person name="Weitz H."/>
            <person name="Taylor A."/>
            <person name="Grigoriev I.V."/>
            <person name="Nagy L.G."/>
            <person name="Martin F."/>
            <person name="Kauserud H."/>
        </authorList>
    </citation>
    <scope>NUCLEOTIDE SEQUENCE</scope>
    <source>
        <strain evidence="2">9144</strain>
    </source>
</reference>
<dbReference type="Gene3D" id="3.40.50.300">
    <property type="entry name" value="P-loop containing nucleotide triphosphate hydrolases"/>
    <property type="match status" value="1"/>
</dbReference>
<accession>A0AAD6V919</accession>
<dbReference type="InterPro" id="IPR036537">
    <property type="entry name" value="Adaptor_Cbl_N_dom_sf"/>
</dbReference>
<evidence type="ECO:0000259" key="1">
    <source>
        <dbReference type="Pfam" id="PF20703"/>
    </source>
</evidence>
<organism evidence="2 3">
    <name type="scientific">Mycena pura</name>
    <dbReference type="NCBI Taxonomy" id="153505"/>
    <lineage>
        <taxon>Eukaryota</taxon>
        <taxon>Fungi</taxon>
        <taxon>Dikarya</taxon>
        <taxon>Basidiomycota</taxon>
        <taxon>Agaricomycotina</taxon>
        <taxon>Agaricomycetes</taxon>
        <taxon>Agaricomycetidae</taxon>
        <taxon>Agaricales</taxon>
        <taxon>Marasmiineae</taxon>
        <taxon>Mycenaceae</taxon>
        <taxon>Mycena</taxon>
    </lineage>
</organism>
<dbReference type="CDD" id="cd21037">
    <property type="entry name" value="MLKL_NTD"/>
    <property type="match status" value="1"/>
</dbReference>
<feature type="domain" description="Novel STAND NTPase 1" evidence="1">
    <location>
        <begin position="207"/>
        <end position="344"/>
    </location>
</feature>
<comment type="caution">
    <text evidence="2">The sequence shown here is derived from an EMBL/GenBank/DDBJ whole genome shotgun (WGS) entry which is preliminary data.</text>
</comment>
<sequence>MSPRLQQLLQYTAVAATTLHEIAGYTNVPFLQAAATGATAILNAAQGLRSNEEQVATMLEQIHEILCAVIHLYTGSQTDGALSPALLYDIAKFTETLQKIHAFMKTQQGMGKFKQLFKQFDSATQLKDCQEELQGSLARFRLQSSGTVFNGIVAMQQDAQRRHDELLALLATHPDLTNSDRSSKVTGTLSTFGDSSDSLSLLPAYPQIFHGRDRELAEIVSRLKSNSARVAILGAGGMGKTSLCIAALHDPEVAKKFKNRYFVPCHSNGTRSSLVSSIASHLGVAEGPSILPKVLRHLTDGPPALLILDNFETPWEPMSSRTAVEELLSLLADIPHLALVVTMRGAERPNRVKWTRPFIQPLEPLEDAAALQTFCDIAGDDHEESLVHELLNLSGNLPLAVDLIANVVVYDGCATTLARWQTESTRVVSDGYDKKSSLDISIMLSFSSARMTPEAQALLSLLSILPNGLSDLELVHSNLPIVDIRGAQTTLLRTALAQVGRSNCLSVLMPIREHIRGTHPPQRALKAALREYYHKAIALWQFRVTLSSDLVAQLSASLGNMQAIFEDGLRDPAAAEVTQTLRSAITLNAFSRVRHGEASPLMPLVEEIIVRFPTEQVYGDFFVEMFYASTHRQIREPELQITLGQRYFDNETDVERKAQWLNALASYCKNWGSNFETALQYEKEALAMGESLPHPTKQLRVTLSAISITFVKMGKFVDGRAHAQKAQQIAAILNDLQGLGEAFGQEAWCCMAMGSFTDAAQLVRQARELMFALGLEGSTWGIRCQIFEAEIHLLKTEYPAARAIYSQLMRRTAHGYDKATALLNLAIIDIAMGAPATAVRASLDTIQLQFATTAPVEVMMCEAVNAVLALREGGVAAARASLERLFPKLRAFDMELGTFCLERLADPDHGMHDGQTTLMWAALYLGFALSSRSRLSTMKALKCLGQIAAADGDTATAMSLFRVALDGFTFMDIHQERADCMMRMSEIHLATGEALRAKELFEAAEPLFDCCMVQRRANSADIALKLAGLGVRVPMQN</sequence>
<dbReference type="Gene3D" id="1.25.40.10">
    <property type="entry name" value="Tetratricopeptide repeat domain"/>
    <property type="match status" value="1"/>
</dbReference>
<protein>
    <recommendedName>
        <fullName evidence="1">Novel STAND NTPase 1 domain-containing protein</fullName>
    </recommendedName>
</protein>
<dbReference type="AlphaFoldDB" id="A0AAD6V919"/>
<gene>
    <name evidence="2" type="ORF">GGX14DRAFT_698881</name>
</gene>
<dbReference type="GO" id="GO:0007166">
    <property type="term" value="P:cell surface receptor signaling pathway"/>
    <property type="evidence" value="ECO:0007669"/>
    <property type="project" value="InterPro"/>
</dbReference>
<dbReference type="PANTHER" id="PTHR47691">
    <property type="entry name" value="REGULATOR-RELATED"/>
    <property type="match status" value="1"/>
</dbReference>
<dbReference type="PANTHER" id="PTHR47691:SF3">
    <property type="entry name" value="HTH-TYPE TRANSCRIPTIONAL REGULATOR RV0890C-RELATED"/>
    <property type="match status" value="1"/>
</dbReference>
<dbReference type="InterPro" id="IPR027417">
    <property type="entry name" value="P-loop_NTPase"/>
</dbReference>
<dbReference type="InterPro" id="IPR059179">
    <property type="entry name" value="MLKL-like_MCAfunc"/>
</dbReference>